<dbReference type="SUPFAM" id="SSF53613">
    <property type="entry name" value="Ribokinase-like"/>
    <property type="match status" value="1"/>
</dbReference>
<evidence type="ECO:0000313" key="8">
    <source>
        <dbReference type="Proteomes" id="UP000076519"/>
    </source>
</evidence>
<protein>
    <submittedName>
        <fullName evidence="7">2-dehydro-3-deoxygluconate kinase</fullName>
    </submittedName>
</protein>
<proteinExistence type="inferred from homology"/>
<keyword evidence="4 7" id="KW-0418">Kinase</keyword>
<dbReference type="Proteomes" id="UP000076519">
    <property type="component" value="Unassembled WGS sequence"/>
</dbReference>
<keyword evidence="5" id="KW-0067">ATP-binding</keyword>
<sequence length="322" mass="35116">MPKFITIGEPMVVMASQDIDVNLDEAVHFKKYLAGAEFNVALGMNRLGHCTSYVSKIGSDPFGRYIFEEAKKAGLDIRNLIYDENLLTGAYLKESVSKGDPATAYFRKNSAASNLKVEEIDMSLLNNVQVAHLSGIFAALSDQTLQTFKVFNHRLNDEKIVTIFDPNLRPILWKNKEIMISTINDLAKMSQIVLPGIHEAKILMGSTNPEEIANFYLKQSDLTKSVVVKLGANGAYVKTNSGQIFTVPGFKVDKVVDTVGAGDGFAVGLESALLEGKSLEVAVHRACAVGALAVQSAGDSEGYPTRSQLIGFYKSHNYRGDL</sequence>
<organism evidence="7 8">
    <name type="scientific">Lactococcus lactis subsp. cremoris</name>
    <name type="common">Streptococcus cremoris</name>
    <dbReference type="NCBI Taxonomy" id="1359"/>
    <lineage>
        <taxon>Bacteria</taxon>
        <taxon>Bacillati</taxon>
        <taxon>Bacillota</taxon>
        <taxon>Bacilli</taxon>
        <taxon>Lactobacillales</taxon>
        <taxon>Streptococcaceae</taxon>
        <taxon>Lactococcus</taxon>
    </lineage>
</organism>
<dbReference type="Pfam" id="PF00294">
    <property type="entry name" value="PfkB"/>
    <property type="match status" value="1"/>
</dbReference>
<dbReference type="CDD" id="cd01166">
    <property type="entry name" value="KdgK"/>
    <property type="match status" value="1"/>
</dbReference>
<dbReference type="InterPro" id="IPR011611">
    <property type="entry name" value="PfkB_dom"/>
</dbReference>
<dbReference type="AlphaFoldDB" id="A0A161U071"/>
<keyword evidence="3" id="KW-0547">Nucleotide-binding</keyword>
<dbReference type="GO" id="GO:0016301">
    <property type="term" value="F:kinase activity"/>
    <property type="evidence" value="ECO:0007669"/>
    <property type="project" value="UniProtKB-KW"/>
</dbReference>
<dbReference type="EMBL" id="LIYF01000020">
    <property type="protein sequence ID" value="KZK06462.1"/>
    <property type="molecule type" value="Genomic_DNA"/>
</dbReference>
<evidence type="ECO:0000256" key="1">
    <source>
        <dbReference type="ARBA" id="ARBA00010688"/>
    </source>
</evidence>
<comment type="similarity">
    <text evidence="1">Belongs to the carbohydrate kinase PfkB family.</text>
</comment>
<keyword evidence="2" id="KW-0808">Transferase</keyword>
<evidence type="ECO:0000256" key="5">
    <source>
        <dbReference type="ARBA" id="ARBA00022840"/>
    </source>
</evidence>
<dbReference type="GO" id="GO:0005524">
    <property type="term" value="F:ATP binding"/>
    <property type="evidence" value="ECO:0007669"/>
    <property type="project" value="UniProtKB-KW"/>
</dbReference>
<evidence type="ECO:0000256" key="4">
    <source>
        <dbReference type="ARBA" id="ARBA00022777"/>
    </source>
</evidence>
<gene>
    <name evidence="7" type="ORF">AB996_1238</name>
</gene>
<dbReference type="InterPro" id="IPR029056">
    <property type="entry name" value="Ribokinase-like"/>
</dbReference>
<dbReference type="RefSeq" id="WP_063281735.1">
    <property type="nucleotide sequence ID" value="NZ_LIYF01000020.1"/>
</dbReference>
<evidence type="ECO:0000313" key="7">
    <source>
        <dbReference type="EMBL" id="KZK06462.1"/>
    </source>
</evidence>
<name>A0A161U071_LACLC</name>
<comment type="caution">
    <text evidence="7">The sequence shown here is derived from an EMBL/GenBank/DDBJ whole genome shotgun (WGS) entry which is preliminary data.</text>
</comment>
<dbReference type="Gene3D" id="3.40.1190.20">
    <property type="match status" value="1"/>
</dbReference>
<evidence type="ECO:0000256" key="3">
    <source>
        <dbReference type="ARBA" id="ARBA00022741"/>
    </source>
</evidence>
<feature type="domain" description="Carbohydrate kinase PfkB" evidence="6">
    <location>
        <begin position="15"/>
        <end position="305"/>
    </location>
</feature>
<dbReference type="PANTHER" id="PTHR43085:SF1">
    <property type="entry name" value="PSEUDOURIDINE KINASE-RELATED"/>
    <property type="match status" value="1"/>
</dbReference>
<dbReference type="InterPro" id="IPR050306">
    <property type="entry name" value="PfkB_Carbo_kinase"/>
</dbReference>
<dbReference type="PANTHER" id="PTHR43085">
    <property type="entry name" value="HEXOKINASE FAMILY MEMBER"/>
    <property type="match status" value="1"/>
</dbReference>
<evidence type="ECO:0000259" key="6">
    <source>
        <dbReference type="Pfam" id="PF00294"/>
    </source>
</evidence>
<dbReference type="PATRIC" id="fig|1359.32.peg.1405"/>
<accession>A0A161U071</accession>
<evidence type="ECO:0000256" key="2">
    <source>
        <dbReference type="ARBA" id="ARBA00022679"/>
    </source>
</evidence>
<reference evidence="7 8" key="1">
    <citation type="submission" date="2015-08" db="EMBL/GenBank/DDBJ databases">
        <title>Draft Genome Sequences of 11 Lactococcus lactis subspecies cremoris strains.</title>
        <authorList>
            <person name="Wels M."/>
            <person name="Backus L."/>
            <person name="Boekhorst J."/>
            <person name="Dijkstra A."/>
            <person name="Beerthuizen M."/>
            <person name="Siezen R."/>
            <person name="Bachmann H."/>
            <person name="Van Hijum S."/>
        </authorList>
    </citation>
    <scope>NUCLEOTIDE SEQUENCE [LARGE SCALE GENOMIC DNA]</scope>
    <source>
        <strain evidence="7 8">KW10</strain>
    </source>
</reference>